<dbReference type="PANTHER" id="PTHR30387:SF2">
    <property type="entry name" value="MANNONATE DEHYDRATASE"/>
    <property type="match status" value="1"/>
</dbReference>
<dbReference type="InterPro" id="IPR036237">
    <property type="entry name" value="Xyl_isomerase-like_sf"/>
</dbReference>
<keyword evidence="7 9" id="KW-0464">Manganese</keyword>
<protein>
    <recommendedName>
        <fullName evidence="5 9">Mannonate dehydratase</fullName>
        <ecNumber evidence="5 9">4.2.1.8</ecNumber>
    </recommendedName>
    <alternativeName>
        <fullName evidence="9">D-mannonate hydro-lyase</fullName>
    </alternativeName>
</protein>
<dbReference type="UniPathway" id="UPA00246"/>
<keyword evidence="8 9" id="KW-0456">Lyase</keyword>
<dbReference type="Gene3D" id="3.20.20.150">
    <property type="entry name" value="Divalent-metal-dependent TIM barrel enzymes"/>
    <property type="match status" value="1"/>
</dbReference>
<evidence type="ECO:0000313" key="11">
    <source>
        <dbReference type="Proteomes" id="UP000199095"/>
    </source>
</evidence>
<organism evidence="10 11">
    <name type="scientific">Salinibacillus kushneri</name>
    <dbReference type="NCBI Taxonomy" id="237682"/>
    <lineage>
        <taxon>Bacteria</taxon>
        <taxon>Bacillati</taxon>
        <taxon>Bacillota</taxon>
        <taxon>Bacilli</taxon>
        <taxon>Bacillales</taxon>
        <taxon>Bacillaceae</taxon>
        <taxon>Salinibacillus</taxon>
    </lineage>
</organism>
<evidence type="ECO:0000256" key="2">
    <source>
        <dbReference type="ARBA" id="ARBA00002713"/>
    </source>
</evidence>
<name>A0A1I0C9G2_9BACI</name>
<keyword evidence="6 9" id="KW-0408">Iron</keyword>
<dbReference type="GO" id="GO:0042840">
    <property type="term" value="P:D-glucuronate catabolic process"/>
    <property type="evidence" value="ECO:0007669"/>
    <property type="project" value="TreeGrafter"/>
</dbReference>
<evidence type="ECO:0000256" key="6">
    <source>
        <dbReference type="ARBA" id="ARBA00023004"/>
    </source>
</evidence>
<dbReference type="RefSeq" id="WP_093132674.1">
    <property type="nucleotide sequence ID" value="NZ_FOHJ01000003.1"/>
</dbReference>
<dbReference type="Proteomes" id="UP000199095">
    <property type="component" value="Unassembled WGS sequence"/>
</dbReference>
<dbReference type="OrthoDB" id="9780250at2"/>
<dbReference type="NCBIfam" id="TIGR00695">
    <property type="entry name" value="uxuA"/>
    <property type="match status" value="1"/>
</dbReference>
<dbReference type="GO" id="GO:0030145">
    <property type="term" value="F:manganese ion binding"/>
    <property type="evidence" value="ECO:0007669"/>
    <property type="project" value="TreeGrafter"/>
</dbReference>
<dbReference type="HAMAP" id="MF_00106">
    <property type="entry name" value="UxuA"/>
    <property type="match status" value="1"/>
</dbReference>
<dbReference type="Pfam" id="PF03786">
    <property type="entry name" value="UxuA"/>
    <property type="match status" value="1"/>
</dbReference>
<reference evidence="11" key="1">
    <citation type="submission" date="2016-10" db="EMBL/GenBank/DDBJ databases">
        <authorList>
            <person name="Varghese N."/>
            <person name="Submissions S."/>
        </authorList>
    </citation>
    <scope>NUCLEOTIDE SEQUENCE [LARGE SCALE GENOMIC DNA]</scope>
    <source>
        <strain evidence="11">CGMCC 1.3566</strain>
    </source>
</reference>
<dbReference type="PANTHER" id="PTHR30387">
    <property type="entry name" value="MANNONATE DEHYDRATASE"/>
    <property type="match status" value="1"/>
</dbReference>
<evidence type="ECO:0000256" key="4">
    <source>
        <dbReference type="ARBA" id="ARBA00007389"/>
    </source>
</evidence>
<dbReference type="STRING" id="237682.SAMN05421676_10381"/>
<dbReference type="InterPro" id="IPR004628">
    <property type="entry name" value="Man_deHydtase"/>
</dbReference>
<dbReference type="EMBL" id="FOHJ01000003">
    <property type="protein sequence ID" value="SET16066.1"/>
    <property type="molecule type" value="Genomic_DNA"/>
</dbReference>
<gene>
    <name evidence="9" type="primary">uxuA</name>
    <name evidence="10" type="ORF">SAMN05421676_10381</name>
</gene>
<dbReference type="PIRSF" id="PIRSF016049">
    <property type="entry name" value="Man_dehyd"/>
    <property type="match status" value="1"/>
</dbReference>
<comment type="cofactor">
    <cofactor evidence="9">
        <name>Fe(2+)</name>
        <dbReference type="ChEBI" id="CHEBI:29033"/>
    </cofactor>
    <cofactor evidence="9">
        <name>Mn(2+)</name>
        <dbReference type="ChEBI" id="CHEBI:29035"/>
    </cofactor>
</comment>
<comment type="catalytic activity">
    <reaction evidence="1 9">
        <text>D-mannonate = 2-dehydro-3-deoxy-D-gluconate + H2O</text>
        <dbReference type="Rhea" id="RHEA:20097"/>
        <dbReference type="ChEBI" id="CHEBI:15377"/>
        <dbReference type="ChEBI" id="CHEBI:17767"/>
        <dbReference type="ChEBI" id="CHEBI:57990"/>
        <dbReference type="EC" id="4.2.1.8"/>
    </reaction>
</comment>
<evidence type="ECO:0000256" key="3">
    <source>
        <dbReference type="ARBA" id="ARBA00004892"/>
    </source>
</evidence>
<dbReference type="GO" id="GO:0008198">
    <property type="term" value="F:ferrous iron binding"/>
    <property type="evidence" value="ECO:0007669"/>
    <property type="project" value="TreeGrafter"/>
</dbReference>
<sequence length="361" mass="42068">MEMVFRWFGEGNDQVPLKYIKQIPGVNGIVWALHDIPTGEEWPLERIVEVRNQAEQYGLNIDVVESLNVHEDIKLGLPTRDEYIDKYIKTMERLAKVGVKVICYNFMPVFDWVRTNLFKEHEDESTSLFFEKAKIADTDPMELVKMISHNSAYTMPGWEPERLQYLTKLFEQYENVTEESLWENLKYFLEKIIPVCEKLDIKMAIHPDDPPFSVFGLPRIITNKTSLERLINLVDSPYNGITFCSGSLGVNPNNNLVDILQTFADRIHFAHIRNLKRYENGNFIETSHRMSDGSLDIHGMVRALYETNFKGYIRPDHGRHIWDEDCRPGYGLYDRALGIMYLWGIWDSLVQSGKEKLYATS</sequence>
<comment type="function">
    <text evidence="2 9">Catalyzes the dehydration of D-mannonate.</text>
</comment>
<evidence type="ECO:0000256" key="9">
    <source>
        <dbReference type="HAMAP-Rule" id="MF_00106"/>
    </source>
</evidence>
<evidence type="ECO:0000256" key="7">
    <source>
        <dbReference type="ARBA" id="ARBA00023211"/>
    </source>
</evidence>
<evidence type="ECO:0000256" key="8">
    <source>
        <dbReference type="ARBA" id="ARBA00023239"/>
    </source>
</evidence>
<dbReference type="GO" id="GO:0008927">
    <property type="term" value="F:mannonate dehydratase activity"/>
    <property type="evidence" value="ECO:0007669"/>
    <property type="project" value="UniProtKB-UniRule"/>
</dbReference>
<evidence type="ECO:0000256" key="5">
    <source>
        <dbReference type="ARBA" id="ARBA00012927"/>
    </source>
</evidence>
<keyword evidence="11" id="KW-1185">Reference proteome</keyword>
<comment type="similarity">
    <text evidence="4 9">Belongs to the mannonate dehydratase family.</text>
</comment>
<proteinExistence type="inferred from homology"/>
<evidence type="ECO:0000256" key="1">
    <source>
        <dbReference type="ARBA" id="ARBA00001794"/>
    </source>
</evidence>
<comment type="pathway">
    <text evidence="3 9">Carbohydrate metabolism; pentose and glucuronate interconversion.</text>
</comment>
<accession>A0A1I0C9G2</accession>
<dbReference type="AlphaFoldDB" id="A0A1I0C9G2"/>
<evidence type="ECO:0000313" key="10">
    <source>
        <dbReference type="EMBL" id="SET16066.1"/>
    </source>
</evidence>
<dbReference type="NCBIfam" id="NF003027">
    <property type="entry name" value="PRK03906.1"/>
    <property type="match status" value="2"/>
</dbReference>
<dbReference type="SUPFAM" id="SSF51658">
    <property type="entry name" value="Xylose isomerase-like"/>
    <property type="match status" value="1"/>
</dbReference>
<dbReference type="EC" id="4.2.1.8" evidence="5 9"/>